<evidence type="ECO:0000256" key="5">
    <source>
        <dbReference type="ARBA" id="ARBA00022741"/>
    </source>
</evidence>
<dbReference type="EMBL" id="JAROAS010000006">
    <property type="protein sequence ID" value="MED4127444.1"/>
    <property type="molecule type" value="Genomic_DNA"/>
</dbReference>
<dbReference type="InterPro" id="IPR017871">
    <property type="entry name" value="ABC_transporter-like_CS"/>
</dbReference>
<sequence length="339" mass="37661">MGKPLLELKNVKTYFQVNKHRLVKAVDDVSFHIDQNEVVALVGESGSGKSMTSMSIMGLVDTPGKVTGTITLNGTDLNTLSAKKLDKFRGKDIAMIFQEPMTSLNPVFSVGNQIIETIRKHTNVSKNQARERAIELLKLVGFSRAEESLTEFPHQLSGGMRQRVMIAMAMSCNPKLLIADEPTTALDVTIQQQILDLMIKVKNEFQSSILLITHDLGVVAETADRVLVMYGGQIVEEAPAYELFTNPSHPYTQGLLKSMPNLEDDKERLEAIRGMVPPAHQFPSGCRFASRCDYATDVCADVLPELVKTEGARKVRCLMYKEGSLTPNEQRLQEREVHS</sequence>
<evidence type="ECO:0000313" key="9">
    <source>
        <dbReference type="EMBL" id="MED4127444.1"/>
    </source>
</evidence>
<evidence type="ECO:0000256" key="4">
    <source>
        <dbReference type="ARBA" id="ARBA00022475"/>
    </source>
</evidence>
<keyword evidence="4" id="KW-1003">Cell membrane</keyword>
<dbReference type="GO" id="GO:0005524">
    <property type="term" value="F:ATP binding"/>
    <property type="evidence" value="ECO:0007669"/>
    <property type="project" value="UniProtKB-KW"/>
</dbReference>
<comment type="similarity">
    <text evidence="2">Belongs to the ABC transporter superfamily.</text>
</comment>
<reference evidence="9 10" key="1">
    <citation type="submission" date="2023-03" db="EMBL/GenBank/DDBJ databases">
        <title>Bacillus Genome Sequencing.</title>
        <authorList>
            <person name="Dunlap C."/>
        </authorList>
    </citation>
    <scope>NUCLEOTIDE SEQUENCE [LARGE SCALE GENOMIC DNA]</scope>
    <source>
        <strain evidence="9 10">B-4107</strain>
    </source>
</reference>
<dbReference type="CDD" id="cd03257">
    <property type="entry name" value="ABC_NikE_OppD_transporters"/>
    <property type="match status" value="1"/>
</dbReference>
<dbReference type="SUPFAM" id="SSF52540">
    <property type="entry name" value="P-loop containing nucleoside triphosphate hydrolases"/>
    <property type="match status" value="1"/>
</dbReference>
<organism evidence="9 10">
    <name type="scientific">Shouchella miscanthi</name>
    <dbReference type="NCBI Taxonomy" id="2598861"/>
    <lineage>
        <taxon>Bacteria</taxon>
        <taxon>Bacillati</taxon>
        <taxon>Bacillota</taxon>
        <taxon>Bacilli</taxon>
        <taxon>Bacillales</taxon>
        <taxon>Bacillaceae</taxon>
        <taxon>Shouchella</taxon>
    </lineage>
</organism>
<comment type="subcellular location">
    <subcellularLocation>
        <location evidence="1">Cell membrane</location>
        <topology evidence="1">Peripheral membrane protein</topology>
    </subcellularLocation>
</comment>
<dbReference type="PANTHER" id="PTHR43297">
    <property type="entry name" value="OLIGOPEPTIDE TRANSPORT ATP-BINDING PROTEIN APPD"/>
    <property type="match status" value="1"/>
</dbReference>
<keyword evidence="6 9" id="KW-0067">ATP-binding</keyword>
<dbReference type="InterPro" id="IPR003439">
    <property type="entry name" value="ABC_transporter-like_ATP-bd"/>
</dbReference>
<dbReference type="PANTHER" id="PTHR43297:SF2">
    <property type="entry name" value="DIPEPTIDE TRANSPORT ATP-BINDING PROTEIN DPPD"/>
    <property type="match status" value="1"/>
</dbReference>
<dbReference type="Pfam" id="PF08352">
    <property type="entry name" value="oligo_HPY"/>
    <property type="match status" value="1"/>
</dbReference>
<evidence type="ECO:0000259" key="8">
    <source>
        <dbReference type="PROSITE" id="PS50893"/>
    </source>
</evidence>
<feature type="domain" description="ABC transporter" evidence="8">
    <location>
        <begin position="6"/>
        <end position="256"/>
    </location>
</feature>
<evidence type="ECO:0000256" key="2">
    <source>
        <dbReference type="ARBA" id="ARBA00005417"/>
    </source>
</evidence>
<dbReference type="InterPro" id="IPR027417">
    <property type="entry name" value="P-loop_NTPase"/>
</dbReference>
<evidence type="ECO:0000256" key="7">
    <source>
        <dbReference type="ARBA" id="ARBA00023136"/>
    </source>
</evidence>
<evidence type="ECO:0000313" key="10">
    <source>
        <dbReference type="Proteomes" id="UP001341820"/>
    </source>
</evidence>
<comment type="caution">
    <text evidence="9">The sequence shown here is derived from an EMBL/GenBank/DDBJ whole genome shotgun (WGS) entry which is preliminary data.</text>
</comment>
<dbReference type="InterPro" id="IPR013563">
    <property type="entry name" value="Oligopep_ABC_C"/>
</dbReference>
<keyword evidence="7" id="KW-0472">Membrane</keyword>
<protein>
    <submittedName>
        <fullName evidence="9">ABC transporter ATP-binding protein</fullName>
    </submittedName>
</protein>
<dbReference type="Pfam" id="PF00005">
    <property type="entry name" value="ABC_tran"/>
    <property type="match status" value="1"/>
</dbReference>
<evidence type="ECO:0000256" key="6">
    <source>
        <dbReference type="ARBA" id="ARBA00022840"/>
    </source>
</evidence>
<gene>
    <name evidence="9" type="ORF">P5F74_04750</name>
</gene>
<dbReference type="Proteomes" id="UP001341820">
    <property type="component" value="Unassembled WGS sequence"/>
</dbReference>
<dbReference type="SMART" id="SM00382">
    <property type="entry name" value="AAA"/>
    <property type="match status" value="1"/>
</dbReference>
<keyword evidence="5" id="KW-0547">Nucleotide-binding</keyword>
<proteinExistence type="inferred from homology"/>
<dbReference type="RefSeq" id="WP_144559230.1">
    <property type="nucleotide sequence ID" value="NZ_CP042163.1"/>
</dbReference>
<dbReference type="PROSITE" id="PS00211">
    <property type="entry name" value="ABC_TRANSPORTER_1"/>
    <property type="match status" value="1"/>
</dbReference>
<keyword evidence="3" id="KW-0813">Transport</keyword>
<evidence type="ECO:0000256" key="3">
    <source>
        <dbReference type="ARBA" id="ARBA00022448"/>
    </source>
</evidence>
<dbReference type="PROSITE" id="PS50893">
    <property type="entry name" value="ABC_TRANSPORTER_2"/>
    <property type="match status" value="1"/>
</dbReference>
<dbReference type="Gene3D" id="3.40.50.300">
    <property type="entry name" value="P-loop containing nucleotide triphosphate hydrolases"/>
    <property type="match status" value="1"/>
</dbReference>
<accession>A0ABU6NJ21</accession>
<keyword evidence="10" id="KW-1185">Reference proteome</keyword>
<dbReference type="NCBIfam" id="TIGR01727">
    <property type="entry name" value="oligo_HPY"/>
    <property type="match status" value="1"/>
</dbReference>
<dbReference type="InterPro" id="IPR050388">
    <property type="entry name" value="ABC_Ni/Peptide_Import"/>
</dbReference>
<evidence type="ECO:0000256" key="1">
    <source>
        <dbReference type="ARBA" id="ARBA00004202"/>
    </source>
</evidence>
<dbReference type="InterPro" id="IPR003593">
    <property type="entry name" value="AAA+_ATPase"/>
</dbReference>
<name>A0ABU6NJ21_9BACI</name>